<dbReference type="OrthoDB" id="19419at2759"/>
<dbReference type="InterPro" id="IPR002164">
    <property type="entry name" value="NAP_family"/>
</dbReference>
<organism evidence="3 4">
    <name type="scientific">Rhizopus oryzae</name>
    <name type="common">Mucormycosis agent</name>
    <name type="synonym">Rhizopus arrhizus var. delemar</name>
    <dbReference type="NCBI Taxonomy" id="64495"/>
    <lineage>
        <taxon>Eukaryota</taxon>
        <taxon>Fungi</taxon>
        <taxon>Fungi incertae sedis</taxon>
        <taxon>Mucoromycota</taxon>
        <taxon>Mucoromycotina</taxon>
        <taxon>Mucoromycetes</taxon>
        <taxon>Mucorales</taxon>
        <taxon>Mucorineae</taxon>
        <taxon>Rhizopodaceae</taxon>
        <taxon>Rhizopus</taxon>
    </lineage>
</organism>
<evidence type="ECO:0000313" key="4">
    <source>
        <dbReference type="Proteomes" id="UP000717996"/>
    </source>
</evidence>
<evidence type="ECO:0000256" key="1">
    <source>
        <dbReference type="ARBA" id="ARBA00009947"/>
    </source>
</evidence>
<dbReference type="EMBL" id="JAANIT010000584">
    <property type="protein sequence ID" value="KAG1546244.1"/>
    <property type="molecule type" value="Genomic_DNA"/>
</dbReference>
<evidence type="ECO:0000256" key="2">
    <source>
        <dbReference type="RuleBase" id="RU003876"/>
    </source>
</evidence>
<dbReference type="InterPro" id="IPR037231">
    <property type="entry name" value="NAP-like_sf"/>
</dbReference>
<dbReference type="Pfam" id="PF00956">
    <property type="entry name" value="NAP"/>
    <property type="match status" value="1"/>
</dbReference>
<dbReference type="AlphaFoldDB" id="A0A9P6YEE3"/>
<accession>A0A9P6YEE3</accession>
<dbReference type="GO" id="GO:0005634">
    <property type="term" value="C:nucleus"/>
    <property type="evidence" value="ECO:0007669"/>
    <property type="project" value="InterPro"/>
</dbReference>
<comment type="similarity">
    <text evidence="1 2">Belongs to the nucleosome assembly protein (NAP) family.</text>
</comment>
<dbReference type="Gene3D" id="3.30.1120.90">
    <property type="entry name" value="Nucleosome assembly protein"/>
    <property type="match status" value="1"/>
</dbReference>
<sequence>MSAEDIIEDQFQILQEETAKAMEQVQAYQHKMMTPVWEKRREIVKNIPNFWGQAIRNHPFFAATLSENDAKALDYLTDFHVEYDEANPKRCKVTATFKENDIFKNKTLTKEVIIDPEEGGTIVSKSTIEYHGEKSKKRKADEDDELENYSAIEWFGDDTIEAGILLIDDIFPDAFEYYTGNDQEEGEEEEEE</sequence>
<dbReference type="SUPFAM" id="SSF143113">
    <property type="entry name" value="NAP-like"/>
    <property type="match status" value="1"/>
</dbReference>
<name>A0A9P6YEE3_RHIOR</name>
<comment type="caution">
    <text evidence="3">The sequence shown here is derived from an EMBL/GenBank/DDBJ whole genome shotgun (WGS) entry which is preliminary data.</text>
</comment>
<proteinExistence type="inferred from homology"/>
<dbReference type="GO" id="GO:0006334">
    <property type="term" value="P:nucleosome assembly"/>
    <property type="evidence" value="ECO:0007669"/>
    <property type="project" value="InterPro"/>
</dbReference>
<dbReference type="PANTHER" id="PTHR11875">
    <property type="entry name" value="TESTIS-SPECIFIC Y-ENCODED PROTEIN"/>
    <property type="match status" value="1"/>
</dbReference>
<evidence type="ECO:0008006" key="5">
    <source>
        <dbReference type="Google" id="ProtNLM"/>
    </source>
</evidence>
<gene>
    <name evidence="3" type="ORF">G6F51_004991</name>
</gene>
<evidence type="ECO:0000313" key="3">
    <source>
        <dbReference type="EMBL" id="KAG1546244.1"/>
    </source>
</evidence>
<dbReference type="Proteomes" id="UP000717996">
    <property type="component" value="Unassembled WGS sequence"/>
</dbReference>
<reference evidence="3" key="1">
    <citation type="journal article" date="2020" name="Microb. Genom.">
        <title>Genetic diversity of clinical and environmental Mucorales isolates obtained from an investigation of mucormycosis cases among solid organ transplant recipients.</title>
        <authorList>
            <person name="Nguyen M.H."/>
            <person name="Kaul D."/>
            <person name="Muto C."/>
            <person name="Cheng S.J."/>
            <person name="Richter R.A."/>
            <person name="Bruno V.M."/>
            <person name="Liu G."/>
            <person name="Beyhan S."/>
            <person name="Sundermann A.J."/>
            <person name="Mounaud S."/>
            <person name="Pasculle A.W."/>
            <person name="Nierman W.C."/>
            <person name="Driscoll E."/>
            <person name="Cumbie R."/>
            <person name="Clancy C.J."/>
            <person name="Dupont C.L."/>
        </authorList>
    </citation>
    <scope>NUCLEOTIDE SEQUENCE</scope>
    <source>
        <strain evidence="3">GL16</strain>
    </source>
</reference>
<protein>
    <recommendedName>
        <fullName evidence="5">Template-activating factor I</fullName>
    </recommendedName>
</protein>